<accession>A0A848KRH9</accession>
<dbReference type="RefSeq" id="WP_170193367.1">
    <property type="nucleotide sequence ID" value="NZ_JABBNB010000005.1"/>
</dbReference>
<name>A0A848KRH9_9ACTN</name>
<evidence type="ECO:0000313" key="1">
    <source>
        <dbReference type="EMBL" id="NMO00862.1"/>
    </source>
</evidence>
<evidence type="ECO:0000313" key="2">
    <source>
        <dbReference type="Proteomes" id="UP000550729"/>
    </source>
</evidence>
<dbReference type="EMBL" id="JABBNB010000005">
    <property type="protein sequence ID" value="NMO00862.1"/>
    <property type="molecule type" value="Genomic_DNA"/>
</dbReference>
<comment type="caution">
    <text evidence="1">The sequence shown here is derived from an EMBL/GenBank/DDBJ whole genome shotgun (WGS) entry which is preliminary data.</text>
</comment>
<sequence length="60" mass="6864">MSSTVPMSKAQKLRVSALVERIERQQRYDRVHRVKHGVPTPEQARALARVMGPGLRKISR</sequence>
<organism evidence="1 2">
    <name type="scientific">Gordonia asplenii</name>
    <dbReference type="NCBI Taxonomy" id="2725283"/>
    <lineage>
        <taxon>Bacteria</taxon>
        <taxon>Bacillati</taxon>
        <taxon>Actinomycetota</taxon>
        <taxon>Actinomycetes</taxon>
        <taxon>Mycobacteriales</taxon>
        <taxon>Gordoniaceae</taxon>
        <taxon>Gordonia</taxon>
    </lineage>
</organism>
<gene>
    <name evidence="1" type="ORF">HH308_06500</name>
</gene>
<dbReference type="AlphaFoldDB" id="A0A848KRH9"/>
<protein>
    <submittedName>
        <fullName evidence="1">Uncharacterized protein</fullName>
    </submittedName>
</protein>
<keyword evidence="2" id="KW-1185">Reference proteome</keyword>
<reference evidence="1 2" key="1">
    <citation type="submission" date="2020-04" db="EMBL/GenBank/DDBJ databases">
        <title>Gordonia sp. nov. TBRC 11910.</title>
        <authorList>
            <person name="Suriyachadkun C."/>
        </authorList>
    </citation>
    <scope>NUCLEOTIDE SEQUENCE [LARGE SCALE GENOMIC DNA]</scope>
    <source>
        <strain evidence="1 2">TBRC 11910</strain>
    </source>
</reference>
<proteinExistence type="predicted"/>
<dbReference type="Proteomes" id="UP000550729">
    <property type="component" value="Unassembled WGS sequence"/>
</dbReference>